<dbReference type="AlphaFoldDB" id="A0A9W7A8E5"/>
<dbReference type="Proteomes" id="UP001165082">
    <property type="component" value="Unassembled WGS sequence"/>
</dbReference>
<evidence type="ECO:0000313" key="3">
    <source>
        <dbReference type="Proteomes" id="UP001165082"/>
    </source>
</evidence>
<reference evidence="2" key="1">
    <citation type="submission" date="2022-07" db="EMBL/GenBank/DDBJ databases">
        <title>Genome analysis of Parmales, a sister group of diatoms, reveals the evolutionary specialization of diatoms from phago-mixotrophs to photoautotrophs.</title>
        <authorList>
            <person name="Ban H."/>
            <person name="Sato S."/>
            <person name="Yoshikawa S."/>
            <person name="Kazumasa Y."/>
            <person name="Nakamura Y."/>
            <person name="Ichinomiya M."/>
            <person name="Saitoh K."/>
            <person name="Sato N."/>
            <person name="Blanc-Mathieu R."/>
            <person name="Endo H."/>
            <person name="Kuwata A."/>
            <person name="Ogata H."/>
        </authorList>
    </citation>
    <scope>NUCLEOTIDE SEQUENCE</scope>
</reference>
<sequence>ERRGESKTKKKGSRKEDKKRKGGEGKVIKYWEALMKVDPSLTEKEARKIAHRQGE</sequence>
<name>A0A9W7A8E5_9STRA</name>
<feature type="non-terminal residue" evidence="2">
    <location>
        <position position="1"/>
    </location>
</feature>
<organism evidence="2 3">
    <name type="scientific">Triparma retinervis</name>
    <dbReference type="NCBI Taxonomy" id="2557542"/>
    <lineage>
        <taxon>Eukaryota</taxon>
        <taxon>Sar</taxon>
        <taxon>Stramenopiles</taxon>
        <taxon>Ochrophyta</taxon>
        <taxon>Bolidophyceae</taxon>
        <taxon>Parmales</taxon>
        <taxon>Triparmaceae</taxon>
        <taxon>Triparma</taxon>
    </lineage>
</organism>
<feature type="region of interest" description="Disordered" evidence="1">
    <location>
        <begin position="1"/>
        <end position="26"/>
    </location>
</feature>
<proteinExistence type="predicted"/>
<evidence type="ECO:0000313" key="2">
    <source>
        <dbReference type="EMBL" id="GMH65441.1"/>
    </source>
</evidence>
<feature type="compositionally biased region" description="Basic residues" evidence="1">
    <location>
        <begin position="8"/>
        <end position="21"/>
    </location>
</feature>
<protein>
    <submittedName>
        <fullName evidence="2">Uncharacterized protein</fullName>
    </submittedName>
</protein>
<dbReference type="EMBL" id="BRXZ01001212">
    <property type="protein sequence ID" value="GMH65441.1"/>
    <property type="molecule type" value="Genomic_DNA"/>
</dbReference>
<comment type="caution">
    <text evidence="2">The sequence shown here is derived from an EMBL/GenBank/DDBJ whole genome shotgun (WGS) entry which is preliminary data.</text>
</comment>
<keyword evidence="3" id="KW-1185">Reference proteome</keyword>
<evidence type="ECO:0000256" key="1">
    <source>
        <dbReference type="SAM" id="MobiDB-lite"/>
    </source>
</evidence>
<accession>A0A9W7A8E5</accession>
<gene>
    <name evidence="2" type="ORF">TrRE_jg6705</name>
</gene>